<accession>X1JRS9</accession>
<feature type="non-terminal residue" evidence="1">
    <location>
        <position position="149"/>
    </location>
</feature>
<evidence type="ECO:0008006" key="2">
    <source>
        <dbReference type="Google" id="ProtNLM"/>
    </source>
</evidence>
<name>X1JRS9_9ZZZZ</name>
<dbReference type="Pfam" id="PF13620">
    <property type="entry name" value="CarboxypepD_reg"/>
    <property type="match status" value="1"/>
</dbReference>
<dbReference type="EMBL" id="BARU01042078">
    <property type="protein sequence ID" value="GAH80959.1"/>
    <property type="molecule type" value="Genomic_DNA"/>
</dbReference>
<reference evidence="1" key="1">
    <citation type="journal article" date="2014" name="Front. Microbiol.">
        <title>High frequency of phylogenetically diverse reductive dehalogenase-homologous genes in deep subseafloor sedimentary metagenomes.</title>
        <authorList>
            <person name="Kawai M."/>
            <person name="Futagami T."/>
            <person name="Toyoda A."/>
            <person name="Takaki Y."/>
            <person name="Nishi S."/>
            <person name="Hori S."/>
            <person name="Arai W."/>
            <person name="Tsubouchi T."/>
            <person name="Morono Y."/>
            <person name="Uchiyama I."/>
            <person name="Ito T."/>
            <person name="Fujiyama A."/>
            <person name="Inagaki F."/>
            <person name="Takami H."/>
        </authorList>
    </citation>
    <scope>NUCLEOTIDE SEQUENCE</scope>
    <source>
        <strain evidence="1">Expedition CK06-06</strain>
    </source>
</reference>
<organism evidence="1">
    <name type="scientific">marine sediment metagenome</name>
    <dbReference type="NCBI Taxonomy" id="412755"/>
    <lineage>
        <taxon>unclassified sequences</taxon>
        <taxon>metagenomes</taxon>
        <taxon>ecological metagenomes</taxon>
    </lineage>
</organism>
<dbReference type="Gene3D" id="2.60.40.1120">
    <property type="entry name" value="Carboxypeptidase-like, regulatory domain"/>
    <property type="match status" value="2"/>
</dbReference>
<dbReference type="AlphaFoldDB" id="X1JRS9"/>
<comment type="caution">
    <text evidence="1">The sequence shown here is derived from an EMBL/GenBank/DDBJ whole genome shotgun (WGS) entry which is preliminary data.</text>
</comment>
<proteinExistence type="predicted"/>
<gene>
    <name evidence="1" type="ORF">S03H2_64727</name>
</gene>
<evidence type="ECO:0000313" key="1">
    <source>
        <dbReference type="EMBL" id="GAH80959.1"/>
    </source>
</evidence>
<dbReference type="InterPro" id="IPR008969">
    <property type="entry name" value="CarboxyPept-like_regulatory"/>
</dbReference>
<protein>
    <recommendedName>
        <fullName evidence="2">Carboxypeptidase regulatory-like domain-containing protein</fullName>
    </recommendedName>
</protein>
<dbReference type="SUPFAM" id="SSF49464">
    <property type="entry name" value="Carboxypeptidase regulatory domain-like"/>
    <property type="match status" value="2"/>
</dbReference>
<sequence length="149" mass="15591">MTISGVDFVLTPNDSHIKGKVTTDGVTPLEGAAVSNGVSEVQTGSDGRYDLTTTEGTYDVDATKEGYMSSGSQQVTLGVGETIDNIDFILTPNASVIKGNVYSDGEPVFEATVVISSYPAGPEATHTFTDETGAYTFSLDAGTWYLKAS</sequence>